<dbReference type="GO" id="GO:0008308">
    <property type="term" value="F:voltage-gated monoatomic anion channel activity"/>
    <property type="evidence" value="ECO:0007669"/>
    <property type="project" value="InterPro"/>
</dbReference>
<dbReference type="Pfam" id="PF03595">
    <property type="entry name" value="SLAC1"/>
    <property type="match status" value="1"/>
</dbReference>
<evidence type="ECO:0000256" key="8">
    <source>
        <dbReference type="ARBA" id="ARBA00023065"/>
    </source>
</evidence>
<feature type="transmembrane region" description="Helical" evidence="11">
    <location>
        <begin position="319"/>
        <end position="337"/>
    </location>
</feature>
<dbReference type="PANTHER" id="PTHR31269">
    <property type="entry name" value="S-TYPE ANION CHANNEL SLAH3"/>
    <property type="match status" value="1"/>
</dbReference>
<evidence type="ECO:0000313" key="13">
    <source>
        <dbReference type="Proteomes" id="UP000054558"/>
    </source>
</evidence>
<comment type="subcellular location">
    <subcellularLocation>
        <location evidence="2">Cell membrane</location>
    </subcellularLocation>
    <subcellularLocation>
        <location evidence="1">Endomembrane system</location>
        <topology evidence="1">Multi-pass membrane protein</topology>
    </subcellularLocation>
</comment>
<name>A0A1Y1HRJ9_KLENI</name>
<evidence type="ECO:0000256" key="7">
    <source>
        <dbReference type="ARBA" id="ARBA00022989"/>
    </source>
</evidence>
<feature type="transmembrane region" description="Helical" evidence="11">
    <location>
        <begin position="290"/>
        <end position="307"/>
    </location>
</feature>
<feature type="transmembrane region" description="Helical" evidence="11">
    <location>
        <begin position="97"/>
        <end position="120"/>
    </location>
</feature>
<accession>A0A1Y1HRJ9</accession>
<dbReference type="OMA" id="HEVKGIM"/>
<evidence type="ECO:0000256" key="10">
    <source>
        <dbReference type="SAM" id="MobiDB-lite"/>
    </source>
</evidence>
<evidence type="ECO:0000256" key="2">
    <source>
        <dbReference type="ARBA" id="ARBA00004236"/>
    </source>
</evidence>
<feature type="compositionally biased region" description="Basic and acidic residues" evidence="10">
    <location>
        <begin position="12"/>
        <end position="24"/>
    </location>
</feature>
<dbReference type="AlphaFoldDB" id="A0A1Y1HRJ9"/>
<evidence type="ECO:0000256" key="3">
    <source>
        <dbReference type="ARBA" id="ARBA00007808"/>
    </source>
</evidence>
<evidence type="ECO:0000256" key="9">
    <source>
        <dbReference type="ARBA" id="ARBA00023136"/>
    </source>
</evidence>
<feature type="transmembrane region" description="Helical" evidence="11">
    <location>
        <begin position="197"/>
        <end position="222"/>
    </location>
</feature>
<keyword evidence="5" id="KW-1003">Cell membrane</keyword>
<evidence type="ECO:0000256" key="6">
    <source>
        <dbReference type="ARBA" id="ARBA00022692"/>
    </source>
</evidence>
<proteinExistence type="inferred from homology"/>
<keyword evidence="8" id="KW-0406">Ion transport</keyword>
<protein>
    <submittedName>
        <fullName evidence="12">C4-dicarboxylate transporter</fullName>
    </submittedName>
</protein>
<dbReference type="GO" id="GO:0005886">
    <property type="term" value="C:plasma membrane"/>
    <property type="evidence" value="ECO:0007669"/>
    <property type="project" value="UniProtKB-SubCell"/>
</dbReference>
<keyword evidence="7 11" id="KW-1133">Transmembrane helix</keyword>
<feature type="transmembrane region" description="Helical" evidence="11">
    <location>
        <begin position="132"/>
        <end position="153"/>
    </location>
</feature>
<feature type="transmembrane region" description="Helical" evidence="11">
    <location>
        <begin position="260"/>
        <end position="278"/>
    </location>
</feature>
<dbReference type="EMBL" id="DF236975">
    <property type="protein sequence ID" value="GAQ79206.1"/>
    <property type="molecule type" value="Genomic_DNA"/>
</dbReference>
<feature type="region of interest" description="Disordered" evidence="10">
    <location>
        <begin position="1"/>
        <end position="24"/>
    </location>
</feature>
<feature type="transmembrane region" description="Helical" evidence="11">
    <location>
        <begin position="165"/>
        <end position="185"/>
    </location>
</feature>
<evidence type="ECO:0000256" key="1">
    <source>
        <dbReference type="ARBA" id="ARBA00004127"/>
    </source>
</evidence>
<sequence>MGIRANRTGDSATEKERSDDAETKGLHVSSTLDIDSIQTGTLAQERKQPPKKMPFLLRFRVTAFGMNLGIGSQTVLWQQLTTLPATRFLHIPSGIPLGIWCAGVVLLPITSVTYLLKFLIWPQAVRLEFRPIRTNFLIAPWWAALLLCLGAPGEITDRIYGPGKTIHWGVALGFTIPLLAWEILLYSRWIYACEGRLGATATAATQIAYVGNFASALAFAGAGWRDPALFMFSFGILHWVVVFTTVYMRPSESQRLPPPLGPLYLLFISPPAMAATAWSKIQGPGHFDSLSKGFAFIALGLFVVLATRAHLVLRITFSLAWWAFVFPLSTTAVAFFYYADSVTNSSQKWVVTGIALFFWALFRVLGF</sequence>
<comment type="similarity">
    <text evidence="3">Belongs to the SLAC1 S-type anion channel family.</text>
</comment>
<dbReference type="InterPro" id="IPR030183">
    <property type="entry name" value="SLAC/SLAH"/>
</dbReference>
<evidence type="ECO:0000256" key="11">
    <source>
        <dbReference type="SAM" id="Phobius"/>
    </source>
</evidence>
<dbReference type="PANTHER" id="PTHR31269:SF2">
    <property type="entry name" value="S-TYPE ANION CHANNEL SLAH3"/>
    <property type="match status" value="1"/>
</dbReference>
<keyword evidence="4" id="KW-0813">Transport</keyword>
<feature type="transmembrane region" description="Helical" evidence="11">
    <location>
        <begin position="228"/>
        <end position="248"/>
    </location>
</feature>
<evidence type="ECO:0000313" key="12">
    <source>
        <dbReference type="EMBL" id="GAQ79206.1"/>
    </source>
</evidence>
<dbReference type="Gene3D" id="1.50.10.150">
    <property type="entry name" value="Voltage-dependent anion channel"/>
    <property type="match status" value="1"/>
</dbReference>
<keyword evidence="6 11" id="KW-0812">Transmembrane</keyword>
<dbReference type="GO" id="GO:0012505">
    <property type="term" value="C:endomembrane system"/>
    <property type="evidence" value="ECO:0007669"/>
    <property type="project" value="UniProtKB-SubCell"/>
</dbReference>
<dbReference type="Proteomes" id="UP000054558">
    <property type="component" value="Unassembled WGS sequence"/>
</dbReference>
<gene>
    <name evidence="12" type="ORF">KFL_000260220</name>
</gene>
<feature type="transmembrane region" description="Helical" evidence="11">
    <location>
        <begin position="55"/>
        <end position="77"/>
    </location>
</feature>
<reference evidence="12 13" key="1">
    <citation type="journal article" date="2014" name="Nat. Commun.">
        <title>Klebsormidium flaccidum genome reveals primary factors for plant terrestrial adaptation.</title>
        <authorList>
            <person name="Hori K."/>
            <person name="Maruyama F."/>
            <person name="Fujisawa T."/>
            <person name="Togashi T."/>
            <person name="Yamamoto N."/>
            <person name="Seo M."/>
            <person name="Sato S."/>
            <person name="Yamada T."/>
            <person name="Mori H."/>
            <person name="Tajima N."/>
            <person name="Moriyama T."/>
            <person name="Ikeuchi M."/>
            <person name="Watanabe M."/>
            <person name="Wada H."/>
            <person name="Kobayashi K."/>
            <person name="Saito M."/>
            <person name="Masuda T."/>
            <person name="Sasaki-Sekimoto Y."/>
            <person name="Mashiguchi K."/>
            <person name="Awai K."/>
            <person name="Shimojima M."/>
            <person name="Masuda S."/>
            <person name="Iwai M."/>
            <person name="Nobusawa T."/>
            <person name="Narise T."/>
            <person name="Kondo S."/>
            <person name="Saito H."/>
            <person name="Sato R."/>
            <person name="Murakawa M."/>
            <person name="Ihara Y."/>
            <person name="Oshima-Yamada Y."/>
            <person name="Ohtaka K."/>
            <person name="Satoh M."/>
            <person name="Sonobe K."/>
            <person name="Ishii M."/>
            <person name="Ohtani R."/>
            <person name="Kanamori-Sato M."/>
            <person name="Honoki R."/>
            <person name="Miyazaki D."/>
            <person name="Mochizuki H."/>
            <person name="Umetsu J."/>
            <person name="Higashi K."/>
            <person name="Shibata D."/>
            <person name="Kamiya Y."/>
            <person name="Sato N."/>
            <person name="Nakamura Y."/>
            <person name="Tabata S."/>
            <person name="Ida S."/>
            <person name="Kurokawa K."/>
            <person name="Ohta H."/>
        </authorList>
    </citation>
    <scope>NUCLEOTIDE SEQUENCE [LARGE SCALE GENOMIC DNA]</scope>
    <source>
        <strain evidence="12 13">NIES-2285</strain>
    </source>
</reference>
<evidence type="ECO:0000256" key="5">
    <source>
        <dbReference type="ARBA" id="ARBA00022475"/>
    </source>
</evidence>
<keyword evidence="13" id="KW-1185">Reference proteome</keyword>
<feature type="transmembrane region" description="Helical" evidence="11">
    <location>
        <begin position="349"/>
        <end position="366"/>
    </location>
</feature>
<evidence type="ECO:0000256" key="4">
    <source>
        <dbReference type="ARBA" id="ARBA00022448"/>
    </source>
</evidence>
<dbReference type="InterPro" id="IPR038665">
    <property type="entry name" value="Voltage-dep_anion_channel_sf"/>
</dbReference>
<keyword evidence="9 11" id="KW-0472">Membrane</keyword>
<dbReference type="InterPro" id="IPR004695">
    <property type="entry name" value="SLAC1/Mae1/Ssu1/TehA"/>
</dbReference>
<organism evidence="12 13">
    <name type="scientific">Klebsormidium nitens</name>
    <name type="common">Green alga</name>
    <name type="synonym">Ulothrix nitens</name>
    <dbReference type="NCBI Taxonomy" id="105231"/>
    <lineage>
        <taxon>Eukaryota</taxon>
        <taxon>Viridiplantae</taxon>
        <taxon>Streptophyta</taxon>
        <taxon>Klebsormidiophyceae</taxon>
        <taxon>Klebsormidiales</taxon>
        <taxon>Klebsormidiaceae</taxon>
        <taxon>Klebsormidium</taxon>
    </lineage>
</organism>
<dbReference type="OrthoDB" id="1867618at2759"/>
<dbReference type="GO" id="GO:0006873">
    <property type="term" value="P:intracellular monoatomic ion homeostasis"/>
    <property type="evidence" value="ECO:0007669"/>
    <property type="project" value="InterPro"/>
</dbReference>